<dbReference type="SUPFAM" id="SSF103473">
    <property type="entry name" value="MFS general substrate transporter"/>
    <property type="match status" value="1"/>
</dbReference>
<organism evidence="6 7">
    <name type="scientific">Bacillus glycinifermentans</name>
    <dbReference type="NCBI Taxonomy" id="1664069"/>
    <lineage>
        <taxon>Bacteria</taxon>
        <taxon>Bacillati</taxon>
        <taxon>Bacillota</taxon>
        <taxon>Bacilli</taxon>
        <taxon>Bacillales</taxon>
        <taxon>Bacillaceae</taxon>
        <taxon>Bacillus</taxon>
    </lineage>
</organism>
<evidence type="ECO:0000256" key="1">
    <source>
        <dbReference type="ARBA" id="ARBA00004141"/>
    </source>
</evidence>
<evidence type="ECO:0000256" key="5">
    <source>
        <dbReference type="SAM" id="Phobius"/>
    </source>
</evidence>
<evidence type="ECO:0000256" key="2">
    <source>
        <dbReference type="ARBA" id="ARBA00022692"/>
    </source>
</evidence>
<gene>
    <name evidence="6" type="ORF">AB447_223855</name>
</gene>
<dbReference type="Pfam" id="PF00083">
    <property type="entry name" value="Sugar_tr"/>
    <property type="match status" value="1"/>
</dbReference>
<sequence>MCGSGSHLIYKHAHCSGKHQRFFMWMLNFMIGFAFPVMLSSVGLSVTFFVFVALGILAIGFVYKFMPETKRRTLEELEERFRSQHNKYRSEKMMIKAALKNPIHSFESGFATHEKVL</sequence>
<keyword evidence="3 5" id="KW-1133">Transmembrane helix</keyword>
<evidence type="ECO:0000313" key="6">
    <source>
        <dbReference type="EMBL" id="KRT90995.1"/>
    </source>
</evidence>
<evidence type="ECO:0008006" key="8">
    <source>
        <dbReference type="Google" id="ProtNLM"/>
    </source>
</evidence>
<feature type="transmembrane region" description="Helical" evidence="5">
    <location>
        <begin position="45"/>
        <end position="63"/>
    </location>
</feature>
<dbReference type="AlphaFoldDB" id="A0A0T6BKZ7"/>
<dbReference type="Gene3D" id="1.20.1250.20">
    <property type="entry name" value="MFS general substrate transporter like domains"/>
    <property type="match status" value="1"/>
</dbReference>
<dbReference type="InterPro" id="IPR005828">
    <property type="entry name" value="MFS_sugar_transport-like"/>
</dbReference>
<accession>A0A0T6BKZ7</accession>
<dbReference type="Proteomes" id="UP000036168">
    <property type="component" value="Unassembled WGS sequence"/>
</dbReference>
<evidence type="ECO:0000313" key="7">
    <source>
        <dbReference type="Proteomes" id="UP000036168"/>
    </source>
</evidence>
<dbReference type="GO" id="GO:0005351">
    <property type="term" value="F:carbohydrate:proton symporter activity"/>
    <property type="evidence" value="ECO:0007669"/>
    <property type="project" value="TreeGrafter"/>
</dbReference>
<dbReference type="PANTHER" id="PTHR48022">
    <property type="entry name" value="PLASTIDIC GLUCOSE TRANSPORTER 4"/>
    <property type="match status" value="1"/>
</dbReference>
<keyword evidence="2 5" id="KW-0812">Transmembrane</keyword>
<dbReference type="GO" id="GO:0016020">
    <property type="term" value="C:membrane"/>
    <property type="evidence" value="ECO:0007669"/>
    <property type="project" value="UniProtKB-SubCell"/>
</dbReference>
<protein>
    <recommendedName>
        <fullName evidence="8">MFS transporter</fullName>
    </recommendedName>
</protein>
<proteinExistence type="predicted"/>
<feature type="transmembrane region" description="Helical" evidence="5">
    <location>
        <begin position="21"/>
        <end position="39"/>
    </location>
</feature>
<dbReference type="InterPro" id="IPR036259">
    <property type="entry name" value="MFS_trans_sf"/>
</dbReference>
<dbReference type="PANTHER" id="PTHR48022:SF2">
    <property type="entry name" value="PLASTIDIC GLUCOSE TRANSPORTER 4"/>
    <property type="match status" value="1"/>
</dbReference>
<evidence type="ECO:0000256" key="3">
    <source>
        <dbReference type="ARBA" id="ARBA00022989"/>
    </source>
</evidence>
<comment type="subcellular location">
    <subcellularLocation>
        <location evidence="1">Membrane</location>
        <topology evidence="1">Multi-pass membrane protein</topology>
    </subcellularLocation>
</comment>
<comment type="caution">
    <text evidence="6">The sequence shown here is derived from an EMBL/GenBank/DDBJ whole genome shotgun (WGS) entry which is preliminary data.</text>
</comment>
<evidence type="ECO:0000256" key="4">
    <source>
        <dbReference type="ARBA" id="ARBA00023136"/>
    </source>
</evidence>
<reference evidence="6 7" key="1">
    <citation type="journal article" date="2015" name="Int. J. Syst. Evol. Microbiol.">
        <title>Bacillus glycinifermentans sp. nov., isolated from fermented soybean paste.</title>
        <authorList>
            <person name="Kim S.J."/>
            <person name="Dunlap C.A."/>
            <person name="Kwon S.W."/>
            <person name="Rooney A.P."/>
        </authorList>
    </citation>
    <scope>NUCLEOTIDE SEQUENCE [LARGE SCALE GENOMIC DNA]</scope>
    <source>
        <strain evidence="6 7">GO-13</strain>
    </source>
</reference>
<keyword evidence="4 5" id="KW-0472">Membrane</keyword>
<dbReference type="EMBL" id="LECW02000041">
    <property type="protein sequence ID" value="KRT90995.1"/>
    <property type="molecule type" value="Genomic_DNA"/>
</dbReference>
<name>A0A0T6BKZ7_9BACI</name>
<dbReference type="InterPro" id="IPR050360">
    <property type="entry name" value="MFS_Sugar_Transporters"/>
</dbReference>